<dbReference type="GO" id="GO:0043565">
    <property type="term" value="F:sequence-specific DNA binding"/>
    <property type="evidence" value="ECO:0007669"/>
    <property type="project" value="InterPro"/>
</dbReference>
<dbReference type="Pfam" id="PF00447">
    <property type="entry name" value="HSF_DNA-bind"/>
    <property type="match status" value="1"/>
</dbReference>
<feature type="region of interest" description="Disordered" evidence="5">
    <location>
        <begin position="398"/>
        <end position="479"/>
    </location>
</feature>
<evidence type="ECO:0000256" key="5">
    <source>
        <dbReference type="SAM" id="MobiDB-lite"/>
    </source>
</evidence>
<evidence type="ECO:0000256" key="1">
    <source>
        <dbReference type="ARBA" id="ARBA00004123"/>
    </source>
</evidence>
<dbReference type="Proteomes" id="UP000266841">
    <property type="component" value="Unassembled WGS sequence"/>
</dbReference>
<evidence type="ECO:0000256" key="3">
    <source>
        <dbReference type="ARBA" id="ARBA00023242"/>
    </source>
</evidence>
<dbReference type="AlphaFoldDB" id="K0SYK6"/>
<feature type="compositionally biased region" description="Basic and acidic residues" evidence="5">
    <location>
        <begin position="238"/>
        <end position="248"/>
    </location>
</feature>
<evidence type="ECO:0000256" key="4">
    <source>
        <dbReference type="RuleBase" id="RU004020"/>
    </source>
</evidence>
<dbReference type="eggNOG" id="KOG0627">
    <property type="taxonomic scope" value="Eukaryota"/>
</dbReference>
<dbReference type="FunFam" id="1.10.10.10:FF:000479">
    <property type="entry name" value="Predicted protein"/>
    <property type="match status" value="1"/>
</dbReference>
<feature type="domain" description="HSF-type DNA-binding" evidence="6">
    <location>
        <begin position="297"/>
        <end position="392"/>
    </location>
</feature>
<dbReference type="SUPFAM" id="SSF46785">
    <property type="entry name" value="Winged helix' DNA-binding domain"/>
    <property type="match status" value="1"/>
</dbReference>
<keyword evidence="3" id="KW-0539">Nucleus</keyword>
<dbReference type="EMBL" id="AGNL01015289">
    <property type="protein sequence ID" value="EJK66076.1"/>
    <property type="molecule type" value="Genomic_DNA"/>
</dbReference>
<dbReference type="InterPro" id="IPR036388">
    <property type="entry name" value="WH-like_DNA-bd_sf"/>
</dbReference>
<organism evidence="7 8">
    <name type="scientific">Thalassiosira oceanica</name>
    <name type="common">Marine diatom</name>
    <dbReference type="NCBI Taxonomy" id="159749"/>
    <lineage>
        <taxon>Eukaryota</taxon>
        <taxon>Sar</taxon>
        <taxon>Stramenopiles</taxon>
        <taxon>Ochrophyta</taxon>
        <taxon>Bacillariophyta</taxon>
        <taxon>Coscinodiscophyceae</taxon>
        <taxon>Thalassiosirophycidae</taxon>
        <taxon>Thalassiosirales</taxon>
        <taxon>Thalassiosiraceae</taxon>
        <taxon>Thalassiosira</taxon>
    </lineage>
</organism>
<keyword evidence="8" id="KW-1185">Reference proteome</keyword>
<feature type="region of interest" description="Disordered" evidence="5">
    <location>
        <begin position="232"/>
        <end position="272"/>
    </location>
</feature>
<evidence type="ECO:0000256" key="2">
    <source>
        <dbReference type="ARBA" id="ARBA00023125"/>
    </source>
</evidence>
<accession>K0SYK6</accession>
<protein>
    <recommendedName>
        <fullName evidence="6">HSF-type DNA-binding domain-containing protein</fullName>
    </recommendedName>
</protein>
<comment type="subcellular location">
    <subcellularLocation>
        <location evidence="1">Nucleus</location>
    </subcellularLocation>
</comment>
<dbReference type="InterPro" id="IPR000232">
    <property type="entry name" value="HSF_DNA-bd"/>
</dbReference>
<dbReference type="PANTHER" id="PTHR10015:SF206">
    <property type="entry name" value="HSF-TYPE DNA-BINDING DOMAIN-CONTAINING PROTEIN"/>
    <property type="match status" value="1"/>
</dbReference>
<dbReference type="PANTHER" id="PTHR10015">
    <property type="entry name" value="HEAT SHOCK TRANSCRIPTION FACTOR"/>
    <property type="match status" value="1"/>
</dbReference>
<dbReference type="Gene3D" id="1.10.10.10">
    <property type="entry name" value="Winged helix-like DNA-binding domain superfamily/Winged helix DNA-binding domain"/>
    <property type="match status" value="1"/>
</dbReference>
<dbReference type="InterPro" id="IPR036390">
    <property type="entry name" value="WH_DNA-bd_sf"/>
</dbReference>
<evidence type="ECO:0000313" key="7">
    <source>
        <dbReference type="EMBL" id="EJK66076.1"/>
    </source>
</evidence>
<dbReference type="SMART" id="SM00415">
    <property type="entry name" value="HSF"/>
    <property type="match status" value="1"/>
</dbReference>
<reference evidence="7 8" key="1">
    <citation type="journal article" date="2012" name="Genome Biol.">
        <title>Genome and low-iron response of an oceanic diatom adapted to chronic iron limitation.</title>
        <authorList>
            <person name="Lommer M."/>
            <person name="Specht M."/>
            <person name="Roy A.S."/>
            <person name="Kraemer L."/>
            <person name="Andreson R."/>
            <person name="Gutowska M.A."/>
            <person name="Wolf J."/>
            <person name="Bergner S.V."/>
            <person name="Schilhabel M.B."/>
            <person name="Klostermeier U.C."/>
            <person name="Beiko R.G."/>
            <person name="Rosenstiel P."/>
            <person name="Hippler M."/>
            <person name="Laroche J."/>
        </authorList>
    </citation>
    <scope>NUCLEOTIDE SEQUENCE [LARGE SCALE GENOMIC DNA]</scope>
    <source>
        <strain evidence="7 8">CCMP1005</strain>
    </source>
</reference>
<name>K0SYK6_THAOC</name>
<evidence type="ECO:0000313" key="8">
    <source>
        <dbReference type="Proteomes" id="UP000266841"/>
    </source>
</evidence>
<gene>
    <name evidence="7" type="ORF">THAOC_13021</name>
</gene>
<evidence type="ECO:0000259" key="6">
    <source>
        <dbReference type="SMART" id="SM00415"/>
    </source>
</evidence>
<dbReference type="GO" id="GO:0003700">
    <property type="term" value="F:DNA-binding transcription factor activity"/>
    <property type="evidence" value="ECO:0007669"/>
    <property type="project" value="InterPro"/>
</dbReference>
<proteinExistence type="inferred from homology"/>
<feature type="compositionally biased region" description="Low complexity" evidence="5">
    <location>
        <begin position="454"/>
        <end position="467"/>
    </location>
</feature>
<comment type="caution">
    <text evidence="7">The sequence shown here is derived from an EMBL/GenBank/DDBJ whole genome shotgun (WGS) entry which is preliminary data.</text>
</comment>
<keyword evidence="2" id="KW-0238">DNA-binding</keyword>
<comment type="similarity">
    <text evidence="4">Belongs to the HSF family.</text>
</comment>
<sequence length="603" mass="67347">MRKPSEPSQISTQLRKNEVAVVQTGLLKNRIANELARSDHRLVRSPWAPFPALHIDVVRVSTDQVVVLCMYFMGASPMEDAGGSPSAWGVPKLDHGHADEIEDTAEHLASDVDRRIVVFGRGGRLEQEQRELEDGQAGGVQATDVVESPVPQAVALAPQAVLPLPLVLKSNSKISASWMTAKPARQPWEGINAAAATSKRKDCDRPTLFGGSSDLQLHWKEEEGVVVGAQHSFGQPMNDKRRSDDLQQGRHRKMDFDDTQPGLTGKPKPGEEYSSAAYRDYGTYLQNGGELITHKKSDRNFPVKLHRIVSDPLNSLIITWMPHGRAFKVLKRDELVRDVIPGYFDCAKYESFTRQLTAWDFRRCKRGPDQGCYYHEAFLRGLPELTCFIRRMPRHCRKSDRKRIEPEEEPAPPSHSTQQGERSSAHQQLELNEQAGQRDNEEKRRPGGDGGMLEGQMGDDFSSVPSGSSPPPYCNRGEYQSNEYLHHDQRKEGHSLGASAPAWGGVRPCIGDGDLWSTPCHGKERPPYDLGASTSEYQYKATPQRQGGLRRKKQASISSHGEDLWQVNSIPRIFLAQAWECIREEATKSMIKSGIDAKHLSLT</sequence>
<dbReference type="GO" id="GO:0005634">
    <property type="term" value="C:nucleus"/>
    <property type="evidence" value="ECO:0007669"/>
    <property type="project" value="UniProtKB-SubCell"/>
</dbReference>
<feature type="compositionally biased region" description="Polar residues" evidence="5">
    <location>
        <begin position="414"/>
        <end position="435"/>
    </location>
</feature>
<feature type="compositionally biased region" description="Basic and acidic residues" evidence="5">
    <location>
        <begin position="436"/>
        <end position="447"/>
    </location>
</feature>
<dbReference type="OrthoDB" id="60033at2759"/>